<dbReference type="Proteomes" id="UP000015104">
    <property type="component" value="Unassembled WGS sequence"/>
</dbReference>
<dbReference type="AlphaFoldDB" id="T1KVL6"/>
<dbReference type="EnsemblMetazoa" id="tetur23g01100.1">
    <property type="protein sequence ID" value="tetur23g01100.1"/>
    <property type="gene ID" value="tetur23g01100"/>
</dbReference>
<reference evidence="1" key="2">
    <citation type="submission" date="2015-06" db="UniProtKB">
        <authorList>
            <consortium name="EnsemblMetazoa"/>
        </authorList>
    </citation>
    <scope>IDENTIFICATION</scope>
</reference>
<evidence type="ECO:0000313" key="2">
    <source>
        <dbReference type="Proteomes" id="UP000015104"/>
    </source>
</evidence>
<keyword evidence="2" id="KW-1185">Reference proteome</keyword>
<dbReference type="EMBL" id="CAEY01000613">
    <property type="status" value="NOT_ANNOTATED_CDS"/>
    <property type="molecule type" value="Genomic_DNA"/>
</dbReference>
<proteinExistence type="predicted"/>
<reference evidence="2" key="1">
    <citation type="submission" date="2011-08" db="EMBL/GenBank/DDBJ databases">
        <authorList>
            <person name="Rombauts S."/>
        </authorList>
    </citation>
    <scope>NUCLEOTIDE SEQUENCE</scope>
    <source>
        <strain evidence="2">London</strain>
    </source>
</reference>
<accession>T1KVL6</accession>
<evidence type="ECO:0000313" key="1">
    <source>
        <dbReference type="EnsemblMetazoa" id="tetur23g01100.1"/>
    </source>
</evidence>
<sequence length="82" mass="9401">MNEIIVHLKERFKGVGFCLINCKPVCISITLLLPLTSQLRSKVQTQQLPVPPTLSGHHSFYSTQLFGCFVSFFQSHHRHHLQ</sequence>
<organism evidence="1 2">
    <name type="scientific">Tetranychus urticae</name>
    <name type="common">Two-spotted spider mite</name>
    <dbReference type="NCBI Taxonomy" id="32264"/>
    <lineage>
        <taxon>Eukaryota</taxon>
        <taxon>Metazoa</taxon>
        <taxon>Ecdysozoa</taxon>
        <taxon>Arthropoda</taxon>
        <taxon>Chelicerata</taxon>
        <taxon>Arachnida</taxon>
        <taxon>Acari</taxon>
        <taxon>Acariformes</taxon>
        <taxon>Trombidiformes</taxon>
        <taxon>Prostigmata</taxon>
        <taxon>Eleutherengona</taxon>
        <taxon>Raphignathae</taxon>
        <taxon>Tetranychoidea</taxon>
        <taxon>Tetranychidae</taxon>
        <taxon>Tetranychus</taxon>
    </lineage>
</organism>
<dbReference type="HOGENOM" id="CLU_2561247_0_0_1"/>
<protein>
    <submittedName>
        <fullName evidence="1">Uncharacterized protein</fullName>
    </submittedName>
</protein>
<name>T1KVL6_TETUR</name>